<feature type="domain" description="CBS" evidence="3">
    <location>
        <begin position="11"/>
        <end position="66"/>
    </location>
</feature>
<dbReference type="InterPro" id="IPR002539">
    <property type="entry name" value="MaoC-like_dom"/>
</dbReference>
<accession>A0A0M9AM14</accession>
<dbReference type="Proteomes" id="UP000037729">
    <property type="component" value="Unassembled WGS sequence"/>
</dbReference>
<dbReference type="InterPro" id="IPR046342">
    <property type="entry name" value="CBS_dom_sf"/>
</dbReference>
<evidence type="ECO:0000313" key="4">
    <source>
        <dbReference type="EMBL" id="KOX94722.1"/>
    </source>
</evidence>
<evidence type="ECO:0000259" key="3">
    <source>
        <dbReference type="PROSITE" id="PS51371"/>
    </source>
</evidence>
<organism evidence="4 5">
    <name type="scientific">Haloarcula rubripromontorii</name>
    <dbReference type="NCBI Taxonomy" id="1705562"/>
    <lineage>
        <taxon>Archaea</taxon>
        <taxon>Methanobacteriati</taxon>
        <taxon>Methanobacteriota</taxon>
        <taxon>Stenosarchaea group</taxon>
        <taxon>Halobacteria</taxon>
        <taxon>Halobacteriales</taxon>
        <taxon>Haloarculaceae</taxon>
        <taxon>Haloarcula</taxon>
    </lineage>
</organism>
<dbReference type="Gene3D" id="3.10.129.10">
    <property type="entry name" value="Hotdog Thioesterase"/>
    <property type="match status" value="1"/>
</dbReference>
<name>A0A0M9AM14_9EURY</name>
<dbReference type="PROSITE" id="PS51371">
    <property type="entry name" value="CBS"/>
    <property type="match status" value="2"/>
</dbReference>
<comment type="caution">
    <text evidence="4">The sequence shown here is derived from an EMBL/GenBank/DDBJ whole genome shotgun (WGS) entry which is preliminary data.</text>
</comment>
<dbReference type="OrthoDB" id="51509at2157"/>
<dbReference type="SUPFAM" id="SSF54631">
    <property type="entry name" value="CBS-domain pair"/>
    <property type="match status" value="1"/>
</dbReference>
<evidence type="ECO:0000313" key="5">
    <source>
        <dbReference type="Proteomes" id="UP000037729"/>
    </source>
</evidence>
<sequence>MLVPLPVREIMRTPVETIGPDAPVIEAAKRLRDKDIGSLVVESDGDCVGIITESDIVAVTAAEGDTRALSVGDVMAETLVTVGPDVDIETAVDRLRTNNVKKLPVIEEGELVGIVTTTDISDYIPHLARAGGATGEPSQRERFTRPDTLYEDEDWTFESYGTVDGIDVGDHVQFSKTITQGDVEAFAEASGDTNRLHLDAGFAAGTRFGRRIVHGTLVSGLISAALARLPGLTIYLSQELSYQGPVDIDEEVTARCEVVERIQDNRFRLATAVDDSEGNCVIEGDAVVISDPIPDTA</sequence>
<dbReference type="CDD" id="cd09836">
    <property type="entry name" value="CBS_pair_arch"/>
    <property type="match status" value="1"/>
</dbReference>
<dbReference type="Pfam" id="PF01575">
    <property type="entry name" value="MaoC_dehydratas"/>
    <property type="match status" value="1"/>
</dbReference>
<dbReference type="EMBL" id="LIUF01000001">
    <property type="protein sequence ID" value="KOX94722.1"/>
    <property type="molecule type" value="Genomic_DNA"/>
</dbReference>
<proteinExistence type="predicted"/>
<dbReference type="InterPro" id="IPR000644">
    <property type="entry name" value="CBS_dom"/>
</dbReference>
<evidence type="ECO:0000256" key="2">
    <source>
        <dbReference type="PROSITE-ProRule" id="PRU00703"/>
    </source>
</evidence>
<dbReference type="RefSeq" id="WP_053966490.1">
    <property type="nucleotide sequence ID" value="NZ_LIUF01000001.1"/>
</dbReference>
<evidence type="ECO:0000256" key="1">
    <source>
        <dbReference type="ARBA" id="ARBA00023122"/>
    </source>
</evidence>
<protein>
    <submittedName>
        <fullName evidence="4">Acyl dehydratase</fullName>
    </submittedName>
</protein>
<dbReference type="InterPro" id="IPR029069">
    <property type="entry name" value="HotDog_dom_sf"/>
</dbReference>
<dbReference type="STRING" id="1705562.AMS69_02355"/>
<keyword evidence="5" id="KW-1185">Reference proteome</keyword>
<dbReference type="SUPFAM" id="SSF54637">
    <property type="entry name" value="Thioesterase/thiol ester dehydrase-isomerase"/>
    <property type="match status" value="1"/>
</dbReference>
<dbReference type="Gene3D" id="3.10.580.10">
    <property type="entry name" value="CBS-domain"/>
    <property type="match status" value="1"/>
</dbReference>
<dbReference type="InterPro" id="IPR051257">
    <property type="entry name" value="Diverse_CBS-Domain"/>
</dbReference>
<dbReference type="AlphaFoldDB" id="A0A0M9AM14"/>
<dbReference type="PANTHER" id="PTHR43080">
    <property type="entry name" value="CBS DOMAIN-CONTAINING PROTEIN CBSX3, MITOCHONDRIAL"/>
    <property type="match status" value="1"/>
</dbReference>
<dbReference type="SMART" id="SM00116">
    <property type="entry name" value="CBS"/>
    <property type="match status" value="2"/>
</dbReference>
<feature type="domain" description="CBS" evidence="3">
    <location>
        <begin position="75"/>
        <end position="134"/>
    </location>
</feature>
<keyword evidence="1 2" id="KW-0129">CBS domain</keyword>
<dbReference type="CDD" id="cd03449">
    <property type="entry name" value="R_hydratase"/>
    <property type="match status" value="1"/>
</dbReference>
<dbReference type="PANTHER" id="PTHR43080:SF2">
    <property type="entry name" value="CBS DOMAIN-CONTAINING PROTEIN"/>
    <property type="match status" value="1"/>
</dbReference>
<gene>
    <name evidence="4" type="ORF">AMS69_02355</name>
</gene>
<dbReference type="PATRIC" id="fig|1705562.3.peg.1417"/>
<dbReference type="Pfam" id="PF00571">
    <property type="entry name" value="CBS"/>
    <property type="match status" value="2"/>
</dbReference>
<reference evidence="4 5" key="1">
    <citation type="submission" date="2015-08" db="EMBL/GenBank/DDBJ databases">
        <title>Genomes of Isolates from Cabo Rojo, PR.</title>
        <authorList>
            <person name="Sanchez-Nieves R.L."/>
            <person name="Montalvo-Rodriguez R."/>
        </authorList>
    </citation>
    <scope>NUCLEOTIDE SEQUENCE [LARGE SCALE GENOMIC DNA]</scope>
    <source>
        <strain evidence="4 5">SL3</strain>
    </source>
</reference>